<keyword evidence="3" id="KW-1185">Reference proteome</keyword>
<dbReference type="Proteomes" id="UP000309389">
    <property type="component" value="Unassembled WGS sequence"/>
</dbReference>
<evidence type="ECO:0000313" key="3">
    <source>
        <dbReference type="Proteomes" id="UP000309389"/>
    </source>
</evidence>
<comment type="caution">
    <text evidence="2">The sequence shown here is derived from an EMBL/GenBank/DDBJ whole genome shotgun (WGS) entry which is preliminary data.</text>
</comment>
<dbReference type="PANTHER" id="PTHR43792:SF1">
    <property type="entry name" value="N-ACETYLTRANSFERASE DOMAIN-CONTAINING PROTEIN"/>
    <property type="match status" value="1"/>
</dbReference>
<keyword evidence="2" id="KW-0808">Transferase</keyword>
<evidence type="ECO:0000313" key="2">
    <source>
        <dbReference type="EMBL" id="TIX49165.1"/>
    </source>
</evidence>
<dbReference type="GO" id="GO:0016747">
    <property type="term" value="F:acyltransferase activity, transferring groups other than amino-acyl groups"/>
    <property type="evidence" value="ECO:0007669"/>
    <property type="project" value="InterPro"/>
</dbReference>
<dbReference type="PROSITE" id="PS51186">
    <property type="entry name" value="GNAT"/>
    <property type="match status" value="1"/>
</dbReference>
<dbReference type="InterPro" id="IPR051531">
    <property type="entry name" value="N-acetyltransferase"/>
</dbReference>
<protein>
    <submittedName>
        <fullName evidence="2">N-acetyltransferase</fullName>
    </submittedName>
</protein>
<gene>
    <name evidence="2" type="ORF">E5222_15725</name>
</gene>
<reference evidence="2 3" key="1">
    <citation type="submission" date="2019-04" db="EMBL/GenBank/DDBJ databases">
        <title>Altererythrobacter aquimixticola sp. nov., isolated from sediment of junction between the ocean and a freshwater spring.</title>
        <authorList>
            <person name="Yoon J.-H."/>
        </authorList>
    </citation>
    <scope>NUCLEOTIDE SEQUENCE [LARGE SCALE GENOMIC DNA]</scope>
    <source>
        <strain evidence="2 3">SSKS-13</strain>
    </source>
</reference>
<name>A0A4T3EX46_9SPHN</name>
<dbReference type="RefSeq" id="WP_136694739.1">
    <property type="nucleotide sequence ID" value="NZ_SSHH01000004.1"/>
</dbReference>
<dbReference type="Gene3D" id="3.40.630.30">
    <property type="match status" value="1"/>
</dbReference>
<dbReference type="EMBL" id="SSHH01000004">
    <property type="protein sequence ID" value="TIX49165.1"/>
    <property type="molecule type" value="Genomic_DNA"/>
</dbReference>
<dbReference type="InterPro" id="IPR000182">
    <property type="entry name" value="GNAT_dom"/>
</dbReference>
<dbReference type="SUPFAM" id="SSF55729">
    <property type="entry name" value="Acyl-CoA N-acyltransferases (Nat)"/>
    <property type="match status" value="1"/>
</dbReference>
<evidence type="ECO:0000259" key="1">
    <source>
        <dbReference type="PROSITE" id="PS51186"/>
    </source>
</evidence>
<dbReference type="PANTHER" id="PTHR43792">
    <property type="entry name" value="GNAT FAMILY, PUTATIVE (AFU_ORTHOLOGUE AFUA_3G00765)-RELATED-RELATED"/>
    <property type="match status" value="1"/>
</dbReference>
<dbReference type="AlphaFoldDB" id="A0A4T3EX46"/>
<accession>A0A4T3EX46</accession>
<dbReference type="Pfam" id="PF13302">
    <property type="entry name" value="Acetyltransf_3"/>
    <property type="match status" value="1"/>
</dbReference>
<dbReference type="OrthoDB" id="6293260at2"/>
<proteinExistence type="predicted"/>
<organism evidence="2 3">
    <name type="scientific">Alteraurantiacibacter aquimixticola</name>
    <dbReference type="NCBI Taxonomy" id="2489173"/>
    <lineage>
        <taxon>Bacteria</taxon>
        <taxon>Pseudomonadati</taxon>
        <taxon>Pseudomonadota</taxon>
        <taxon>Alphaproteobacteria</taxon>
        <taxon>Sphingomonadales</taxon>
        <taxon>Erythrobacteraceae</taxon>
        <taxon>Alteraurantiacibacter</taxon>
    </lineage>
</organism>
<sequence>MAEFRLETERLVLRDWREEDWDRFFEVTNTPAGMRWLGGVADEAARTLQRERFESYHAEHGHTFWALERKQDGGFLSGEMLGTCGLKKSNSENGPLGEFEIGWRLRQDAWGKGYAHEAARACMDLAVDHFGAPRVIALTVQGNEASWGLMKRLGMQRREDLDFNDPRFGPDLNPTIAYSITAEQWAGTRG</sequence>
<dbReference type="InterPro" id="IPR016181">
    <property type="entry name" value="Acyl_CoA_acyltransferase"/>
</dbReference>
<feature type="domain" description="N-acetyltransferase" evidence="1">
    <location>
        <begin position="11"/>
        <end position="183"/>
    </location>
</feature>